<dbReference type="EC" id="5.4.99.12" evidence="4"/>
<proteinExistence type="inferred from homology"/>
<comment type="caution">
    <text evidence="4">Lacks conserved residue(s) required for the propagation of feature annotation.</text>
</comment>
<dbReference type="EMBL" id="AAXA02000013">
    <property type="protein sequence ID" value="EDR47212.1"/>
    <property type="molecule type" value="Genomic_DNA"/>
</dbReference>
<dbReference type="InterPro" id="IPR020094">
    <property type="entry name" value="TruA/RsuA/RluB/E/F_N"/>
</dbReference>
<gene>
    <name evidence="4 7" type="primary">truA</name>
    <name evidence="7" type="ORF">DORFOR_01704</name>
</gene>
<dbReference type="NCBIfam" id="TIGR00071">
    <property type="entry name" value="hisT_truA"/>
    <property type="match status" value="1"/>
</dbReference>
<evidence type="ECO:0000259" key="6">
    <source>
        <dbReference type="Pfam" id="PF01416"/>
    </source>
</evidence>
<evidence type="ECO:0000256" key="1">
    <source>
        <dbReference type="ARBA" id="ARBA00009375"/>
    </source>
</evidence>
<accession>B0G612</accession>
<dbReference type="InterPro" id="IPR020097">
    <property type="entry name" value="PsdUridine_synth_TruA_a/b_dom"/>
</dbReference>
<dbReference type="PaxDb" id="411461-DORFOR_01704"/>
<evidence type="ECO:0000313" key="7">
    <source>
        <dbReference type="EMBL" id="EDR47212.1"/>
    </source>
</evidence>
<evidence type="ECO:0000256" key="2">
    <source>
        <dbReference type="ARBA" id="ARBA00022694"/>
    </source>
</evidence>
<organism evidence="7 8">
    <name type="scientific">Dorea formicigenerans ATCC 27755</name>
    <dbReference type="NCBI Taxonomy" id="411461"/>
    <lineage>
        <taxon>Bacteria</taxon>
        <taxon>Bacillati</taxon>
        <taxon>Bacillota</taxon>
        <taxon>Clostridia</taxon>
        <taxon>Lachnospirales</taxon>
        <taxon>Lachnospiraceae</taxon>
        <taxon>Dorea</taxon>
    </lineage>
</organism>
<dbReference type="InterPro" id="IPR020095">
    <property type="entry name" value="PsdUridine_synth_TruA_C"/>
</dbReference>
<dbReference type="Proteomes" id="UP000005359">
    <property type="component" value="Unassembled WGS sequence"/>
</dbReference>
<comment type="function">
    <text evidence="4">Formation of pseudouridine at positions 38, 39 and 40 in the anticodon stem and loop of transfer RNAs.</text>
</comment>
<dbReference type="GO" id="GO:0160147">
    <property type="term" value="F:tRNA pseudouridine(38-40) synthase activity"/>
    <property type="evidence" value="ECO:0007669"/>
    <property type="project" value="UniProtKB-EC"/>
</dbReference>
<reference evidence="7 8" key="1">
    <citation type="submission" date="2007-10" db="EMBL/GenBank/DDBJ databases">
        <title>Draft genome sequence of Dorea formicigenerans(ATCC 27755).</title>
        <authorList>
            <person name="Sudarsanam P."/>
            <person name="Ley R."/>
            <person name="Guruge J."/>
            <person name="Turnbaugh P.J."/>
            <person name="Mahowald M."/>
            <person name="Liep D."/>
            <person name="Gordon J."/>
        </authorList>
    </citation>
    <scope>NUCLEOTIDE SEQUENCE [LARGE SCALE GENOMIC DNA]</scope>
    <source>
        <strain evidence="7 8">ATCC 27755</strain>
    </source>
</reference>
<dbReference type="AlphaFoldDB" id="B0G612"/>
<feature type="domain" description="Pseudouridine synthase I TruA alpha/beta" evidence="6">
    <location>
        <begin position="212"/>
        <end position="310"/>
    </location>
</feature>
<protein>
    <recommendedName>
        <fullName evidence="4">tRNA pseudouridine synthase A</fullName>
        <ecNumber evidence="4">5.4.99.12</ecNumber>
    </recommendedName>
    <alternativeName>
        <fullName evidence="4">tRNA pseudouridine(38-40) synthase</fullName>
    </alternativeName>
    <alternativeName>
        <fullName evidence="4">tRNA pseudouridylate synthase I</fullName>
    </alternativeName>
    <alternativeName>
        <fullName evidence="4">tRNA-uridine isomerase I</fullName>
    </alternativeName>
</protein>
<comment type="caution">
    <text evidence="7">The sequence shown here is derived from an EMBL/GenBank/DDBJ whole genome shotgun (WGS) entry which is preliminary data.</text>
</comment>
<comment type="catalytic activity">
    <reaction evidence="4 5">
        <text>uridine(38/39/40) in tRNA = pseudouridine(38/39/40) in tRNA</text>
        <dbReference type="Rhea" id="RHEA:22376"/>
        <dbReference type="Rhea" id="RHEA-COMP:10085"/>
        <dbReference type="Rhea" id="RHEA-COMP:10087"/>
        <dbReference type="ChEBI" id="CHEBI:65314"/>
        <dbReference type="ChEBI" id="CHEBI:65315"/>
        <dbReference type="EC" id="5.4.99.12"/>
    </reaction>
</comment>
<dbReference type="eggNOG" id="COG0101">
    <property type="taxonomic scope" value="Bacteria"/>
</dbReference>
<dbReference type="STRING" id="411461.DORFOR_01704"/>
<evidence type="ECO:0000256" key="5">
    <source>
        <dbReference type="RuleBase" id="RU003792"/>
    </source>
</evidence>
<keyword evidence="2 4" id="KW-0819">tRNA processing</keyword>
<evidence type="ECO:0000256" key="3">
    <source>
        <dbReference type="ARBA" id="ARBA00023235"/>
    </source>
</evidence>
<feature type="binding site" evidence="4">
    <location>
        <position position="179"/>
    </location>
    <ligand>
        <name>substrate</name>
    </ligand>
</feature>
<dbReference type="InterPro" id="IPR001406">
    <property type="entry name" value="PsdUridine_synth_TruA"/>
</dbReference>
<dbReference type="GO" id="GO:0031119">
    <property type="term" value="P:tRNA pseudouridine synthesis"/>
    <property type="evidence" value="ECO:0007669"/>
    <property type="project" value="UniProtKB-UniRule"/>
</dbReference>
<dbReference type="PANTHER" id="PTHR11142:SF22">
    <property type="entry name" value="TRNA PSEUDOURIDINE SYNTHASE A 2"/>
    <property type="match status" value="1"/>
</dbReference>
<reference evidence="7 8" key="2">
    <citation type="submission" date="2007-10" db="EMBL/GenBank/DDBJ databases">
        <authorList>
            <person name="Fulton L."/>
            <person name="Clifton S."/>
            <person name="Fulton B."/>
            <person name="Xu J."/>
            <person name="Minx P."/>
            <person name="Pepin K.H."/>
            <person name="Johnson M."/>
            <person name="Thiruvilangam P."/>
            <person name="Bhonagiri V."/>
            <person name="Nash W.E."/>
            <person name="Wang C."/>
            <person name="Mardis E.R."/>
            <person name="Wilson R.K."/>
        </authorList>
    </citation>
    <scope>NUCLEOTIDE SEQUENCE [LARGE SCALE GENOMIC DNA]</scope>
    <source>
        <strain evidence="7 8">ATCC 27755</strain>
    </source>
</reference>
<dbReference type="Gene3D" id="3.30.70.580">
    <property type="entry name" value="Pseudouridine synthase I, catalytic domain, N-terminal subdomain"/>
    <property type="match status" value="1"/>
</dbReference>
<comment type="subunit">
    <text evidence="4">Homodimer.</text>
</comment>
<dbReference type="SUPFAM" id="SSF55120">
    <property type="entry name" value="Pseudouridine synthase"/>
    <property type="match status" value="1"/>
</dbReference>
<comment type="similarity">
    <text evidence="1 4 5">Belongs to the tRNA pseudouridine synthase TruA family.</text>
</comment>
<dbReference type="HAMAP" id="MF_00171">
    <property type="entry name" value="TruA"/>
    <property type="match status" value="1"/>
</dbReference>
<dbReference type="CDD" id="cd02570">
    <property type="entry name" value="PseudoU_synth_EcTruA"/>
    <property type="match status" value="1"/>
</dbReference>
<dbReference type="InterPro" id="IPR020103">
    <property type="entry name" value="PsdUridine_synth_cat_dom_sf"/>
</dbReference>
<dbReference type="Gene3D" id="3.30.70.660">
    <property type="entry name" value="Pseudouridine synthase I, catalytic domain, C-terminal subdomain"/>
    <property type="match status" value="1"/>
</dbReference>
<sequence length="310" mass="35809">MTPTFIGGKKQAGISGGSQSPQLMEAFLKRNLNRHFYYMMEFVILKSYNDRDKISLQFKYREYKIMRNIKITIEYDGSRYQGWTRLGKDESNNTISAKIIDVLGKMTGEKNIELNCGCRTEVGVHAYAQVANFKTSSNLSTKDIQHYLNRYLPMDIAITEVEEVPDRFHAQLNAVSKTYVYRMTIMDVPSVFERKHTYHCFKTPDKKAMQQAALLFIGEHDFRNFSTAKKSKNTTREVYDIDIYGDNEEMQILIQADDFLHNMARLMIGTLLDIGFGLRKKEDIEAIFNGEKAVGNPCDPKGLYLQEVEY</sequence>
<keyword evidence="3 4" id="KW-0413">Isomerase</keyword>
<evidence type="ECO:0000313" key="8">
    <source>
        <dbReference type="Proteomes" id="UP000005359"/>
    </source>
</evidence>
<feature type="domain" description="Pseudouridine synthase I TruA alpha/beta" evidence="6">
    <location>
        <begin position="73"/>
        <end position="170"/>
    </location>
</feature>
<dbReference type="PANTHER" id="PTHR11142">
    <property type="entry name" value="PSEUDOURIDYLATE SYNTHASE"/>
    <property type="match status" value="1"/>
</dbReference>
<evidence type="ECO:0000256" key="4">
    <source>
        <dbReference type="HAMAP-Rule" id="MF_00171"/>
    </source>
</evidence>
<dbReference type="GO" id="GO:0003723">
    <property type="term" value="F:RNA binding"/>
    <property type="evidence" value="ECO:0007669"/>
    <property type="project" value="InterPro"/>
</dbReference>
<dbReference type="Pfam" id="PF01416">
    <property type="entry name" value="PseudoU_synth_1"/>
    <property type="match status" value="2"/>
</dbReference>
<name>B0G612_9FIRM</name>